<dbReference type="Pfam" id="PF13641">
    <property type="entry name" value="Glyco_tranf_2_3"/>
    <property type="match status" value="1"/>
</dbReference>
<sequence length="330" mass="37568">MQNNKTNPGISVVIPNYNGKALLAKNLPFVLAALNASGSNYEIIVPDDASTDDSVVFLQQQYPQVVVITSEVNSGFSVNINKGIYAAKLDLVLLLNSDIKLAGNYFESQLRYFANADTFGVMGIILDETTNEVAEACKYPRDSFFKINHIKNIAIESDADVYTFYLSGANALVNRQKLLQLGGFNEIFSPFYHEDLDLSLRAWESGWKCYYQNGAVCWHAVSATIKAHSTRKYIKTISTRNRYLLHYFHLSGLRLYLWLAITFLSLSVKWLRGKFYYYTAWRMFVKKRPVMRAYKQQFINTAMAKGNYTPFIAIKKTIKQALDNAINLNK</sequence>
<dbReference type="PANTHER" id="PTHR43179:SF12">
    <property type="entry name" value="GALACTOFURANOSYLTRANSFERASE GLFT2"/>
    <property type="match status" value="1"/>
</dbReference>
<proteinExistence type="inferred from homology"/>
<keyword evidence="2" id="KW-0328">Glycosyltransferase</keyword>
<evidence type="ECO:0000256" key="1">
    <source>
        <dbReference type="ARBA" id="ARBA00006739"/>
    </source>
</evidence>
<protein>
    <submittedName>
        <fullName evidence="5">Glycosyltransferase, GT2 family</fullName>
    </submittedName>
</protein>
<dbReference type="Gene3D" id="3.90.550.10">
    <property type="entry name" value="Spore Coat Polysaccharide Biosynthesis Protein SpsA, Chain A"/>
    <property type="match status" value="1"/>
</dbReference>
<organism evidence="5 6">
    <name type="scientific">Mucilaginibacter pineti</name>
    <dbReference type="NCBI Taxonomy" id="1391627"/>
    <lineage>
        <taxon>Bacteria</taxon>
        <taxon>Pseudomonadati</taxon>
        <taxon>Bacteroidota</taxon>
        <taxon>Sphingobacteriia</taxon>
        <taxon>Sphingobacteriales</taxon>
        <taxon>Sphingobacteriaceae</taxon>
        <taxon>Mucilaginibacter</taxon>
    </lineage>
</organism>
<evidence type="ECO:0000256" key="3">
    <source>
        <dbReference type="ARBA" id="ARBA00022679"/>
    </source>
</evidence>
<evidence type="ECO:0000313" key="5">
    <source>
        <dbReference type="EMBL" id="SDF67781.1"/>
    </source>
</evidence>
<dbReference type="Proteomes" id="UP000199072">
    <property type="component" value="Unassembled WGS sequence"/>
</dbReference>
<dbReference type="AlphaFoldDB" id="A0A1G7N1I0"/>
<keyword evidence="4" id="KW-1133">Transmembrane helix</keyword>
<feature type="transmembrane region" description="Helical" evidence="4">
    <location>
        <begin position="244"/>
        <end position="266"/>
    </location>
</feature>
<dbReference type="RefSeq" id="WP_162842809.1">
    <property type="nucleotide sequence ID" value="NZ_FNAI01000024.1"/>
</dbReference>
<dbReference type="PANTHER" id="PTHR43179">
    <property type="entry name" value="RHAMNOSYLTRANSFERASE WBBL"/>
    <property type="match status" value="1"/>
</dbReference>
<evidence type="ECO:0000313" key="6">
    <source>
        <dbReference type="Proteomes" id="UP000199072"/>
    </source>
</evidence>
<dbReference type="SUPFAM" id="SSF53448">
    <property type="entry name" value="Nucleotide-diphospho-sugar transferases"/>
    <property type="match status" value="1"/>
</dbReference>
<dbReference type="GO" id="GO:0016757">
    <property type="term" value="F:glycosyltransferase activity"/>
    <property type="evidence" value="ECO:0007669"/>
    <property type="project" value="UniProtKB-KW"/>
</dbReference>
<dbReference type="STRING" id="1391627.SAMN05216464_12421"/>
<evidence type="ECO:0000256" key="2">
    <source>
        <dbReference type="ARBA" id="ARBA00022676"/>
    </source>
</evidence>
<keyword evidence="3 5" id="KW-0808">Transferase</keyword>
<accession>A0A1G7N1I0</accession>
<dbReference type="EMBL" id="FNAI01000024">
    <property type="protein sequence ID" value="SDF67781.1"/>
    <property type="molecule type" value="Genomic_DNA"/>
</dbReference>
<gene>
    <name evidence="5" type="ORF">SAMN05216464_12421</name>
</gene>
<reference evidence="5 6" key="1">
    <citation type="submission" date="2016-10" db="EMBL/GenBank/DDBJ databases">
        <authorList>
            <person name="de Groot N.N."/>
        </authorList>
    </citation>
    <scope>NUCLEOTIDE SEQUENCE [LARGE SCALE GENOMIC DNA]</scope>
    <source>
        <strain evidence="5 6">47C3B</strain>
    </source>
</reference>
<keyword evidence="4" id="KW-0812">Transmembrane</keyword>
<comment type="similarity">
    <text evidence="1">Belongs to the glycosyltransferase 2 family.</text>
</comment>
<keyword evidence="6" id="KW-1185">Reference proteome</keyword>
<keyword evidence="4" id="KW-0472">Membrane</keyword>
<dbReference type="InterPro" id="IPR029044">
    <property type="entry name" value="Nucleotide-diphossugar_trans"/>
</dbReference>
<evidence type="ECO:0000256" key="4">
    <source>
        <dbReference type="SAM" id="Phobius"/>
    </source>
</evidence>
<name>A0A1G7N1I0_9SPHI</name>